<dbReference type="PROSITE" id="PS51340">
    <property type="entry name" value="MOSC"/>
    <property type="match status" value="1"/>
</dbReference>
<evidence type="ECO:0000313" key="3">
    <source>
        <dbReference type="Proteomes" id="UP000199120"/>
    </source>
</evidence>
<evidence type="ECO:0000313" key="2">
    <source>
        <dbReference type="EMBL" id="SEL62948.1"/>
    </source>
</evidence>
<accession>A0A1H7RSG7</accession>
<dbReference type="InterPro" id="IPR005302">
    <property type="entry name" value="MoCF_Sase_C"/>
</dbReference>
<dbReference type="AlphaFoldDB" id="A0A1H7RSG7"/>
<dbReference type="GO" id="GO:0030170">
    <property type="term" value="F:pyridoxal phosphate binding"/>
    <property type="evidence" value="ECO:0007669"/>
    <property type="project" value="InterPro"/>
</dbReference>
<name>A0A1H7RSG7_9BURK</name>
<dbReference type="Proteomes" id="UP000199120">
    <property type="component" value="Unassembled WGS sequence"/>
</dbReference>
<dbReference type="EMBL" id="FOAJ01000010">
    <property type="protein sequence ID" value="SEL62948.1"/>
    <property type="molecule type" value="Genomic_DNA"/>
</dbReference>
<dbReference type="InterPro" id="IPR005303">
    <property type="entry name" value="MOCOS_middle"/>
</dbReference>
<dbReference type="RefSeq" id="WP_090551684.1">
    <property type="nucleotide sequence ID" value="NZ_FNSR01000003.1"/>
</dbReference>
<dbReference type="SUPFAM" id="SSF50800">
    <property type="entry name" value="PK beta-barrel domain-like"/>
    <property type="match status" value="1"/>
</dbReference>
<dbReference type="PANTHER" id="PTHR14237">
    <property type="entry name" value="MOLYBDOPTERIN COFACTOR SULFURASE MOSC"/>
    <property type="match status" value="1"/>
</dbReference>
<protein>
    <recommendedName>
        <fullName evidence="1">MOSC domain-containing protein</fullName>
    </recommendedName>
</protein>
<organism evidence="2 3">
    <name type="scientific">Paraburkholderia caballeronis</name>
    <dbReference type="NCBI Taxonomy" id="416943"/>
    <lineage>
        <taxon>Bacteria</taxon>
        <taxon>Pseudomonadati</taxon>
        <taxon>Pseudomonadota</taxon>
        <taxon>Betaproteobacteria</taxon>
        <taxon>Burkholderiales</taxon>
        <taxon>Burkholderiaceae</taxon>
        <taxon>Paraburkholderia</taxon>
    </lineage>
</organism>
<gene>
    <name evidence="2" type="ORF">SAMN05192542_110164</name>
</gene>
<dbReference type="PANTHER" id="PTHR14237:SF19">
    <property type="entry name" value="MITOCHONDRIAL AMIDOXIME REDUCING COMPONENT 1"/>
    <property type="match status" value="1"/>
</dbReference>
<dbReference type="GO" id="GO:0003824">
    <property type="term" value="F:catalytic activity"/>
    <property type="evidence" value="ECO:0007669"/>
    <property type="project" value="InterPro"/>
</dbReference>
<evidence type="ECO:0000259" key="1">
    <source>
        <dbReference type="PROSITE" id="PS51340"/>
    </source>
</evidence>
<proteinExistence type="predicted"/>
<dbReference type="Pfam" id="PF03473">
    <property type="entry name" value="MOSC"/>
    <property type="match status" value="1"/>
</dbReference>
<dbReference type="STRING" id="416943.SAMN05445871_5538"/>
<dbReference type="Pfam" id="PF03476">
    <property type="entry name" value="MOSC_N"/>
    <property type="match status" value="1"/>
</dbReference>
<dbReference type="SUPFAM" id="SSF141673">
    <property type="entry name" value="MOSC N-terminal domain-like"/>
    <property type="match status" value="1"/>
</dbReference>
<dbReference type="OrthoDB" id="581532at2"/>
<dbReference type="InterPro" id="IPR011037">
    <property type="entry name" value="Pyrv_Knase-like_insert_dom_sf"/>
</dbReference>
<keyword evidence="3" id="KW-1185">Reference proteome</keyword>
<dbReference type="GO" id="GO:0030151">
    <property type="term" value="F:molybdenum ion binding"/>
    <property type="evidence" value="ECO:0007669"/>
    <property type="project" value="InterPro"/>
</dbReference>
<sequence length="292" mass="31252">MPFISALFVYPVKSCAGIPLDDALIEADGLQWDRRWMIVDANGRFVSQREYPSMARIITALGGDALHLHADRASAGLSLPFATPANAARVPVSVWKDSFDALDEGEAAAQWVSGVIGAPLRLVRFADDVTRLASRKWTRDVEAPTRFADGFPLLVTTDASLAELNGRLDAKGVPPLPMNRFRPNVVLGDTEAFDEDFVGTATVGANGDAGPVVLRFVKPCARCPITTVDQATGAADPRWPHEPLDTLAGYRADARVDGGLTFGQNAVVVAGVGKRLRVGDAVELELAFDDDV</sequence>
<feature type="domain" description="MOSC" evidence="1">
    <location>
        <begin position="120"/>
        <end position="285"/>
    </location>
</feature>
<reference evidence="3" key="1">
    <citation type="submission" date="2016-10" db="EMBL/GenBank/DDBJ databases">
        <authorList>
            <person name="Varghese N."/>
            <person name="Submissions S."/>
        </authorList>
    </citation>
    <scope>NUCLEOTIDE SEQUENCE [LARGE SCALE GENOMIC DNA]</scope>
    <source>
        <strain evidence="3">LMG 26416</strain>
    </source>
</reference>